<dbReference type="Proteomes" id="UP000759256">
    <property type="component" value="Unassembled WGS sequence"/>
</dbReference>
<feature type="transmembrane region" description="Helical" evidence="1">
    <location>
        <begin position="52"/>
        <end position="75"/>
    </location>
</feature>
<evidence type="ECO:0000313" key="2">
    <source>
        <dbReference type="EMBL" id="HJG15001.1"/>
    </source>
</evidence>
<name>A0A921IB38_9LACO</name>
<comment type="caution">
    <text evidence="2">The sequence shown here is derived from an EMBL/GenBank/DDBJ whole genome shotgun (WGS) entry which is preliminary data.</text>
</comment>
<reference evidence="2" key="1">
    <citation type="journal article" date="2021" name="PeerJ">
        <title>Extensive microbial diversity within the chicken gut microbiome revealed by metagenomics and culture.</title>
        <authorList>
            <person name="Gilroy R."/>
            <person name="Ravi A."/>
            <person name="Getino M."/>
            <person name="Pursley I."/>
            <person name="Horton D.L."/>
            <person name="Alikhan N.F."/>
            <person name="Baker D."/>
            <person name="Gharbi K."/>
            <person name="Hall N."/>
            <person name="Watson M."/>
            <person name="Adriaenssens E.M."/>
            <person name="Foster-Nyarko E."/>
            <person name="Jarju S."/>
            <person name="Secka A."/>
            <person name="Antonio M."/>
            <person name="Oren A."/>
            <person name="Chaudhuri R.R."/>
            <person name="La Ragione R."/>
            <person name="Hildebrand F."/>
            <person name="Pallen M.J."/>
        </authorList>
    </citation>
    <scope>NUCLEOTIDE SEQUENCE</scope>
    <source>
        <strain evidence="2">CHK189-29639</strain>
    </source>
</reference>
<evidence type="ECO:0000256" key="1">
    <source>
        <dbReference type="SAM" id="Phobius"/>
    </source>
</evidence>
<keyword evidence="1" id="KW-0812">Transmembrane</keyword>
<reference evidence="2" key="2">
    <citation type="submission" date="2021-09" db="EMBL/GenBank/DDBJ databases">
        <authorList>
            <person name="Gilroy R."/>
        </authorList>
    </citation>
    <scope>NUCLEOTIDE SEQUENCE</scope>
    <source>
        <strain evidence="2">CHK189-29639</strain>
    </source>
</reference>
<accession>A0A921IB38</accession>
<sequence length="80" mass="9443">MGMFSFVSKWNRAGELFRTRQFILTFAKEEDLVKIEEVIKKRREELAKKTQSIYGIIFVARSFMGGGCLLEMGWFQWTIL</sequence>
<evidence type="ECO:0000313" key="3">
    <source>
        <dbReference type="Proteomes" id="UP000759256"/>
    </source>
</evidence>
<keyword evidence="1" id="KW-0472">Membrane</keyword>
<dbReference type="AlphaFoldDB" id="A0A921IB38"/>
<proteinExistence type="predicted"/>
<organism evidence="2 3">
    <name type="scientific">Ligilactobacillus salivarius</name>
    <dbReference type="NCBI Taxonomy" id="1624"/>
    <lineage>
        <taxon>Bacteria</taxon>
        <taxon>Bacillati</taxon>
        <taxon>Bacillota</taxon>
        <taxon>Bacilli</taxon>
        <taxon>Lactobacillales</taxon>
        <taxon>Lactobacillaceae</taxon>
        <taxon>Ligilactobacillus</taxon>
    </lineage>
</organism>
<gene>
    <name evidence="2" type="ORF">K8V06_02525</name>
</gene>
<protein>
    <submittedName>
        <fullName evidence="2">Uncharacterized protein</fullName>
    </submittedName>
</protein>
<dbReference type="EMBL" id="DYVK01000027">
    <property type="protein sequence ID" value="HJG15001.1"/>
    <property type="molecule type" value="Genomic_DNA"/>
</dbReference>
<keyword evidence="1" id="KW-1133">Transmembrane helix</keyword>